<dbReference type="KEGG" id="ghl:GM160_00840"/>
<comment type="similarity">
    <text evidence="1 2">Belongs to the BolA/IbaG family.</text>
</comment>
<dbReference type="EMBL" id="CP046415">
    <property type="protein sequence ID" value="QGT77541.1"/>
    <property type="molecule type" value="Genomic_DNA"/>
</dbReference>
<gene>
    <name evidence="3" type="ORF">GM160_00840</name>
</gene>
<accession>A0A6I6D2J0</accession>
<dbReference type="PANTHER" id="PTHR46229">
    <property type="entry name" value="BOLA TRANSCRIPTION REGULATOR"/>
    <property type="match status" value="1"/>
</dbReference>
<dbReference type="PIRSF" id="PIRSF003113">
    <property type="entry name" value="BolA"/>
    <property type="match status" value="1"/>
</dbReference>
<dbReference type="SUPFAM" id="SSF82657">
    <property type="entry name" value="BolA-like"/>
    <property type="match status" value="1"/>
</dbReference>
<evidence type="ECO:0000313" key="3">
    <source>
        <dbReference type="EMBL" id="QGT77541.1"/>
    </source>
</evidence>
<dbReference type="InterPro" id="IPR002634">
    <property type="entry name" value="BolA"/>
</dbReference>
<dbReference type="Proteomes" id="UP000427716">
    <property type="component" value="Chromosome"/>
</dbReference>
<name>A0A6I6D2J0_9GAMM</name>
<keyword evidence="4" id="KW-1185">Reference proteome</keyword>
<organism evidence="3 4">
    <name type="scientific">Guyparkeria halophila</name>
    <dbReference type="NCBI Taxonomy" id="47960"/>
    <lineage>
        <taxon>Bacteria</taxon>
        <taxon>Pseudomonadati</taxon>
        <taxon>Pseudomonadota</taxon>
        <taxon>Gammaproteobacteria</taxon>
        <taxon>Chromatiales</taxon>
        <taxon>Thioalkalibacteraceae</taxon>
        <taxon>Guyparkeria</taxon>
    </lineage>
</organism>
<dbReference type="Gene3D" id="3.30.300.90">
    <property type="entry name" value="BolA-like"/>
    <property type="match status" value="1"/>
</dbReference>
<reference evidence="3 4" key="1">
    <citation type="submission" date="2019-11" db="EMBL/GenBank/DDBJ databases">
        <authorList>
            <person name="Zhang J."/>
            <person name="Sun C."/>
        </authorList>
    </citation>
    <scope>NUCLEOTIDE SEQUENCE [LARGE SCALE GENOMIC DNA]</scope>
    <source>
        <strain evidence="4">sp2</strain>
    </source>
</reference>
<dbReference type="AlphaFoldDB" id="A0A6I6D2J0"/>
<dbReference type="RefSeq" id="WP_136866807.1">
    <property type="nucleotide sequence ID" value="NZ_CP046415.1"/>
</dbReference>
<dbReference type="InterPro" id="IPR036065">
    <property type="entry name" value="BolA-like_sf"/>
</dbReference>
<evidence type="ECO:0000256" key="1">
    <source>
        <dbReference type="ARBA" id="ARBA00005578"/>
    </source>
</evidence>
<dbReference type="Pfam" id="PF01722">
    <property type="entry name" value="BolA"/>
    <property type="match status" value="1"/>
</dbReference>
<sequence>MTDNEIIELIQAELPDARVRPDGEGCNFRIAVTSSAFVGKSLLQQHQILNRILKPALESGELHAVTFDTRTPDN</sequence>
<evidence type="ECO:0000256" key="2">
    <source>
        <dbReference type="RuleBase" id="RU003860"/>
    </source>
</evidence>
<proteinExistence type="inferred from homology"/>
<evidence type="ECO:0000313" key="4">
    <source>
        <dbReference type="Proteomes" id="UP000427716"/>
    </source>
</evidence>
<dbReference type="PANTHER" id="PTHR46229:SF2">
    <property type="entry name" value="BOLA-LIKE PROTEIN 1"/>
    <property type="match status" value="1"/>
</dbReference>
<protein>
    <submittedName>
        <fullName evidence="3">BolA/IbaG family iron-sulfur metabolism protein</fullName>
    </submittedName>
</protein>
<dbReference type="InterPro" id="IPR050961">
    <property type="entry name" value="BolA/IbaG_stress_morph_reg"/>
</dbReference>